<gene>
    <name evidence="1" type="ORF">BCL32_5143</name>
</gene>
<proteinExistence type="predicted"/>
<evidence type="ECO:0000313" key="2">
    <source>
        <dbReference type="Proteomes" id="UP000319824"/>
    </source>
</evidence>
<organism evidence="1 2">
    <name type="scientific">Rhizobium mongolense USDA 1844</name>
    <dbReference type="NCBI Taxonomy" id="1079460"/>
    <lineage>
        <taxon>Bacteria</taxon>
        <taxon>Pseudomonadati</taxon>
        <taxon>Pseudomonadota</taxon>
        <taxon>Alphaproteobacteria</taxon>
        <taxon>Hyphomicrobiales</taxon>
        <taxon>Rhizobiaceae</taxon>
        <taxon>Rhizobium/Agrobacterium group</taxon>
        <taxon>Rhizobium</taxon>
    </lineage>
</organism>
<name>A0A559SR79_9HYPH</name>
<dbReference type="EMBL" id="VISO01000003">
    <property type="protein sequence ID" value="TVZ64872.1"/>
    <property type="molecule type" value="Genomic_DNA"/>
</dbReference>
<dbReference type="InterPro" id="IPR026988">
    <property type="entry name" value="YaaC-like"/>
</dbReference>
<comment type="caution">
    <text evidence="1">The sequence shown here is derived from an EMBL/GenBank/DDBJ whole genome shotgun (WGS) entry which is preliminary data.</text>
</comment>
<dbReference type="AlphaFoldDB" id="A0A559SR79"/>
<reference evidence="1 2" key="1">
    <citation type="submission" date="2019-06" db="EMBL/GenBank/DDBJ databases">
        <title>Pac Bio to generate improved reference genome sequences for organisms with transposon mutant libraries (support for FEBA project).</title>
        <authorList>
            <person name="Blow M."/>
        </authorList>
    </citation>
    <scope>NUCLEOTIDE SEQUENCE [LARGE SCALE GENOMIC DNA]</scope>
    <source>
        <strain evidence="1 2">USDA 1844</strain>
    </source>
</reference>
<dbReference type="Pfam" id="PF14175">
    <property type="entry name" value="YaaC"/>
    <property type="match status" value="1"/>
</dbReference>
<dbReference type="RefSeq" id="WP_022716413.1">
    <property type="nucleotide sequence ID" value="NZ_ATTQ01000010.1"/>
</dbReference>
<dbReference type="Proteomes" id="UP000319824">
    <property type="component" value="Unassembled WGS sequence"/>
</dbReference>
<evidence type="ECO:0000313" key="1">
    <source>
        <dbReference type="EMBL" id="TVZ64872.1"/>
    </source>
</evidence>
<protein>
    <submittedName>
        <fullName evidence="1">YaaC-like protein</fullName>
    </submittedName>
</protein>
<accession>A0A559SR79</accession>
<sequence>MAKQEVRLKGKVCRPHKAAIAPILDSRTVLTDSHWQFVELWLTREKQADALLYWRQAREFHAAAKGLSSQASPLPLYYCYLNAAKCLLTAKGVQYDPHHGVREKKRTANARIDLSNEGVKLLNRGVAPALSVYFGETEPNNEHYLKDIFLNLPFIHRTYILSFPAETEVYIPLVDCRFIHDSVTRRAYFAANLSKDFKAGIIFKRAPSSLIADPDYAGGGIRSSASAACDHAGRPTLRDISNIKGLNRLLRGDIEYINGSQTLWYMRTQPSGATLIKRRVPTLTLMAMHRLSELARYKPLELNKHLSSKKNWLIDEFLRMSPSQFIDEIASEITGFQFQIPNVRAPV</sequence>